<keyword evidence="2" id="KW-0805">Transcription regulation</keyword>
<sequence>MGIYRTTISRMLTQAKKEGIVKIDIVGYDSEIFALEEYFKEKYELHQVDITPSDSGDSENEKNEALAQSAATFVRNIILSNQVIGISWGSTLSKMIEKLEDRYVENTFFCPLAGGPSHINSKYHVNTLVYEMAKKFNGKSSFLNATVIQKNEKLAQSIFQSKEFKDTIDSWERLDVAVVGIGGDLDEGGSQWRDLLTTKDYQILKKEGAVGECCCRFLDKNGMLISHELQSRTIGLPLEKMAKIPHSIAIARGNQKVQALLAMIRKKYINGIVSDRETIVNILHLDNDYTFQ</sequence>
<gene>
    <name evidence="6" type="ORF">EVI01_17900</name>
</gene>
<dbReference type="GO" id="GO:0003677">
    <property type="term" value="F:DNA binding"/>
    <property type="evidence" value="ECO:0007669"/>
    <property type="project" value="UniProtKB-KW"/>
</dbReference>
<protein>
    <submittedName>
        <fullName evidence="6">DNA-binding transcriptional regulator</fullName>
    </submittedName>
</protein>
<dbReference type="InterPro" id="IPR007324">
    <property type="entry name" value="Sugar-bd_dom_put"/>
</dbReference>
<dbReference type="SUPFAM" id="SSF100950">
    <property type="entry name" value="NagB/RpiA/CoA transferase-like"/>
    <property type="match status" value="1"/>
</dbReference>
<dbReference type="EMBL" id="BJWF01000023">
    <property type="protein sequence ID" value="GEL92453.1"/>
    <property type="molecule type" value="Genomic_DNA"/>
</dbReference>
<reference evidence="6 7" key="1">
    <citation type="submission" date="2019-07" db="EMBL/GenBank/DDBJ databases">
        <title>Whole genome shotgun sequence of Enterococcus villorum NBRC 100699.</title>
        <authorList>
            <person name="Hosoyama A."/>
            <person name="Uohara A."/>
            <person name="Ohji S."/>
            <person name="Ichikawa N."/>
        </authorList>
    </citation>
    <scope>NUCLEOTIDE SEQUENCE [LARGE SCALE GENOMIC DNA]</scope>
    <source>
        <strain evidence="6 7">NBRC 100699</strain>
    </source>
</reference>
<evidence type="ECO:0000256" key="1">
    <source>
        <dbReference type="ARBA" id="ARBA00010466"/>
    </source>
</evidence>
<dbReference type="Gene3D" id="1.10.10.60">
    <property type="entry name" value="Homeodomain-like"/>
    <property type="match status" value="1"/>
</dbReference>
<organism evidence="6 7">
    <name type="scientific">Enterococcus villorum</name>
    <dbReference type="NCBI Taxonomy" id="112904"/>
    <lineage>
        <taxon>Bacteria</taxon>
        <taxon>Bacillati</taxon>
        <taxon>Bacillota</taxon>
        <taxon>Bacilli</taxon>
        <taxon>Lactobacillales</taxon>
        <taxon>Enterococcaceae</taxon>
        <taxon>Enterococcus</taxon>
    </lineage>
</organism>
<dbReference type="Gene3D" id="3.40.50.1360">
    <property type="match status" value="1"/>
</dbReference>
<dbReference type="PANTHER" id="PTHR34294:SF1">
    <property type="entry name" value="TRANSCRIPTIONAL REGULATOR LSRR"/>
    <property type="match status" value="1"/>
</dbReference>
<dbReference type="RefSeq" id="WP_010752375.1">
    <property type="nucleotide sequence ID" value="NZ_BJWF01000023.1"/>
</dbReference>
<feature type="domain" description="Sugar-binding" evidence="5">
    <location>
        <begin position="32"/>
        <end position="283"/>
    </location>
</feature>
<evidence type="ECO:0000313" key="6">
    <source>
        <dbReference type="EMBL" id="GEL92453.1"/>
    </source>
</evidence>
<dbReference type="AlphaFoldDB" id="A0A511J424"/>
<dbReference type="GO" id="GO:0030246">
    <property type="term" value="F:carbohydrate binding"/>
    <property type="evidence" value="ECO:0007669"/>
    <property type="project" value="InterPro"/>
</dbReference>
<dbReference type="PANTHER" id="PTHR34294">
    <property type="entry name" value="TRANSCRIPTIONAL REGULATOR-RELATED"/>
    <property type="match status" value="1"/>
</dbReference>
<dbReference type="InterPro" id="IPR051054">
    <property type="entry name" value="SorC_transcr_regulators"/>
</dbReference>
<keyword evidence="3 6" id="KW-0238">DNA-binding</keyword>
<evidence type="ECO:0000256" key="3">
    <source>
        <dbReference type="ARBA" id="ARBA00023125"/>
    </source>
</evidence>
<accession>A0A511J424</accession>
<comment type="caution">
    <text evidence="6">The sequence shown here is derived from an EMBL/GenBank/DDBJ whole genome shotgun (WGS) entry which is preliminary data.</text>
</comment>
<name>A0A511J424_9ENTE</name>
<dbReference type="Proteomes" id="UP000321830">
    <property type="component" value="Unassembled WGS sequence"/>
</dbReference>
<evidence type="ECO:0000256" key="4">
    <source>
        <dbReference type="ARBA" id="ARBA00023163"/>
    </source>
</evidence>
<evidence type="ECO:0000259" key="5">
    <source>
        <dbReference type="Pfam" id="PF04198"/>
    </source>
</evidence>
<dbReference type="InterPro" id="IPR037171">
    <property type="entry name" value="NagB/RpiA_transferase-like"/>
</dbReference>
<keyword evidence="4" id="KW-0804">Transcription</keyword>
<dbReference type="Pfam" id="PF04198">
    <property type="entry name" value="Sugar-bind"/>
    <property type="match status" value="1"/>
</dbReference>
<evidence type="ECO:0000256" key="2">
    <source>
        <dbReference type="ARBA" id="ARBA00023015"/>
    </source>
</evidence>
<comment type="similarity">
    <text evidence="1">Belongs to the SorC transcriptional regulatory family.</text>
</comment>
<proteinExistence type="inferred from homology"/>
<evidence type="ECO:0000313" key="7">
    <source>
        <dbReference type="Proteomes" id="UP000321830"/>
    </source>
</evidence>